<reference evidence="11 12" key="3">
    <citation type="journal article" date="2010" name="BMC Genomics">
        <title>Transcriptome sequencing and comparative analysis of cucumber flowers with different sex types.</title>
        <authorList>
            <person name="Guo S."/>
            <person name="Zheng Y."/>
            <person name="Joung J.G."/>
            <person name="Liu S."/>
            <person name="Zhang Z."/>
            <person name="Crasta O.R."/>
            <person name="Sobral B.W."/>
            <person name="Xu Y."/>
            <person name="Huang S."/>
            <person name="Fei Z."/>
        </authorList>
    </citation>
    <scope>NUCLEOTIDE SEQUENCE [LARGE SCALE GENOMIC DNA]</scope>
    <source>
        <strain evidence="12">cv. 9930</strain>
    </source>
</reference>
<evidence type="ECO:0000313" key="11">
    <source>
        <dbReference type="EMBL" id="KGN58006.1"/>
    </source>
</evidence>
<sequence>MDPDHIPTTTTIAATTTTDQDQSSKPTTEDTDQINNEMGSGRSYECVFCKRGFTTAQALGGHMNIHRKDRVKNKPNTPSKPEPFTNHSSTLRPMLTTTAAVTTVSHHQSFQTYFPTSSTWCLGSKLDDNQYEPRLAVVAYPCLE</sequence>
<evidence type="ECO:0000256" key="9">
    <source>
        <dbReference type="SAM" id="MobiDB-lite"/>
    </source>
</evidence>
<keyword evidence="4" id="KW-0862">Zinc</keyword>
<feature type="domain" description="C2H2-type" evidence="10">
    <location>
        <begin position="44"/>
        <end position="71"/>
    </location>
</feature>
<keyword evidence="2" id="KW-0479">Metal-binding</keyword>
<dbReference type="InterPro" id="IPR052426">
    <property type="entry name" value="Plant_dev_regulator"/>
</dbReference>
<comment type="subcellular location">
    <subcellularLocation>
        <location evidence="1">Nucleus</location>
    </subcellularLocation>
</comment>
<keyword evidence="5" id="KW-0805">Transcription regulation</keyword>
<feature type="compositionally biased region" description="Low complexity" evidence="9">
    <location>
        <begin position="1"/>
        <end position="26"/>
    </location>
</feature>
<dbReference type="eggNOG" id="ENOG502S8N0">
    <property type="taxonomic scope" value="Eukaryota"/>
</dbReference>
<reference evidence="11 12" key="1">
    <citation type="journal article" date="2009" name="Nat. Genet.">
        <title>The genome of the cucumber, Cucumis sativus L.</title>
        <authorList>
            <person name="Huang S."/>
            <person name="Li R."/>
            <person name="Zhang Z."/>
            <person name="Li L."/>
            <person name="Gu X."/>
            <person name="Fan W."/>
            <person name="Lucas W.J."/>
            <person name="Wang X."/>
            <person name="Xie B."/>
            <person name="Ni P."/>
            <person name="Ren Y."/>
            <person name="Zhu H."/>
            <person name="Li J."/>
            <person name="Lin K."/>
            <person name="Jin W."/>
            <person name="Fei Z."/>
            <person name="Li G."/>
            <person name="Staub J."/>
            <person name="Kilian A."/>
            <person name="van der Vossen E.A."/>
            <person name="Wu Y."/>
            <person name="Guo J."/>
            <person name="He J."/>
            <person name="Jia Z."/>
            <person name="Ren Y."/>
            <person name="Tian G."/>
            <person name="Lu Y."/>
            <person name="Ruan J."/>
            <person name="Qian W."/>
            <person name="Wang M."/>
            <person name="Huang Q."/>
            <person name="Li B."/>
            <person name="Xuan Z."/>
            <person name="Cao J."/>
            <person name="Asan"/>
            <person name="Wu Z."/>
            <person name="Zhang J."/>
            <person name="Cai Q."/>
            <person name="Bai Y."/>
            <person name="Zhao B."/>
            <person name="Han Y."/>
            <person name="Li Y."/>
            <person name="Li X."/>
            <person name="Wang S."/>
            <person name="Shi Q."/>
            <person name="Liu S."/>
            <person name="Cho W.K."/>
            <person name="Kim J.Y."/>
            <person name="Xu Y."/>
            <person name="Heller-Uszynska K."/>
            <person name="Miao H."/>
            <person name="Cheng Z."/>
            <person name="Zhang S."/>
            <person name="Wu J."/>
            <person name="Yang Y."/>
            <person name="Kang H."/>
            <person name="Li M."/>
            <person name="Liang H."/>
            <person name="Ren X."/>
            <person name="Shi Z."/>
            <person name="Wen M."/>
            <person name="Jian M."/>
            <person name="Yang H."/>
            <person name="Zhang G."/>
            <person name="Yang Z."/>
            <person name="Chen R."/>
            <person name="Liu S."/>
            <person name="Li J."/>
            <person name="Ma L."/>
            <person name="Liu H."/>
            <person name="Zhou Y."/>
            <person name="Zhao J."/>
            <person name="Fang X."/>
            <person name="Li G."/>
            <person name="Fang L."/>
            <person name="Li Y."/>
            <person name="Liu D."/>
            <person name="Zheng H."/>
            <person name="Zhang Y."/>
            <person name="Qin N."/>
            <person name="Li Z."/>
            <person name="Yang G."/>
            <person name="Yang S."/>
            <person name="Bolund L."/>
            <person name="Kristiansen K."/>
            <person name="Zheng H."/>
            <person name="Li S."/>
            <person name="Zhang X."/>
            <person name="Yang H."/>
            <person name="Wang J."/>
            <person name="Sun R."/>
            <person name="Zhang B."/>
            <person name="Jiang S."/>
            <person name="Wang J."/>
            <person name="Du Y."/>
            <person name="Li S."/>
        </authorList>
    </citation>
    <scope>NUCLEOTIDE SEQUENCE [LARGE SCALE GENOMIC DNA]</scope>
    <source>
        <strain evidence="12">cv. 9930</strain>
    </source>
</reference>
<dbReference type="AlphaFoldDB" id="A0A0A0LD93"/>
<keyword evidence="6" id="KW-0804">Transcription</keyword>
<evidence type="ECO:0000256" key="6">
    <source>
        <dbReference type="ARBA" id="ARBA00023163"/>
    </source>
</evidence>
<evidence type="ECO:0000256" key="1">
    <source>
        <dbReference type="ARBA" id="ARBA00004123"/>
    </source>
</evidence>
<proteinExistence type="predicted"/>
<dbReference type="PROSITE" id="PS50157">
    <property type="entry name" value="ZINC_FINGER_C2H2_2"/>
    <property type="match status" value="1"/>
</dbReference>
<feature type="region of interest" description="Disordered" evidence="9">
    <location>
        <begin position="1"/>
        <end position="37"/>
    </location>
</feature>
<feature type="compositionally biased region" description="Polar residues" evidence="9">
    <location>
        <begin position="74"/>
        <end position="90"/>
    </location>
</feature>
<evidence type="ECO:0000256" key="5">
    <source>
        <dbReference type="ARBA" id="ARBA00023015"/>
    </source>
</evidence>
<organism evidence="11 12">
    <name type="scientific">Cucumis sativus</name>
    <name type="common">Cucumber</name>
    <dbReference type="NCBI Taxonomy" id="3659"/>
    <lineage>
        <taxon>Eukaryota</taxon>
        <taxon>Viridiplantae</taxon>
        <taxon>Streptophyta</taxon>
        <taxon>Embryophyta</taxon>
        <taxon>Tracheophyta</taxon>
        <taxon>Spermatophyta</taxon>
        <taxon>Magnoliopsida</taxon>
        <taxon>eudicotyledons</taxon>
        <taxon>Gunneridae</taxon>
        <taxon>Pentapetalae</taxon>
        <taxon>rosids</taxon>
        <taxon>fabids</taxon>
        <taxon>Cucurbitales</taxon>
        <taxon>Cucurbitaceae</taxon>
        <taxon>Benincaseae</taxon>
        <taxon>Cucumis</taxon>
    </lineage>
</organism>
<evidence type="ECO:0000256" key="8">
    <source>
        <dbReference type="PROSITE-ProRule" id="PRU00042"/>
    </source>
</evidence>
<evidence type="ECO:0000256" key="3">
    <source>
        <dbReference type="ARBA" id="ARBA00022771"/>
    </source>
</evidence>
<feature type="region of interest" description="Disordered" evidence="9">
    <location>
        <begin position="60"/>
        <end position="90"/>
    </location>
</feature>
<dbReference type="STRING" id="3659.A0A0A0LD93"/>
<dbReference type="EMBL" id="CM002924">
    <property type="protein sequence ID" value="KGN58006.1"/>
    <property type="molecule type" value="Genomic_DNA"/>
</dbReference>
<keyword evidence="12" id="KW-1185">Reference proteome</keyword>
<dbReference type="Gene3D" id="3.30.160.60">
    <property type="entry name" value="Classic Zinc Finger"/>
    <property type="match status" value="1"/>
</dbReference>
<dbReference type="Gramene" id="KGN58006">
    <property type="protein sequence ID" value="KGN58006"/>
    <property type="gene ID" value="Csa_3G426920"/>
</dbReference>
<keyword evidence="7" id="KW-0539">Nucleus</keyword>
<dbReference type="SUPFAM" id="SSF57667">
    <property type="entry name" value="beta-beta-alpha zinc fingers"/>
    <property type="match status" value="1"/>
</dbReference>
<dbReference type="InterPro" id="IPR036236">
    <property type="entry name" value="Znf_C2H2_sf"/>
</dbReference>
<feature type="compositionally biased region" description="Basic residues" evidence="9">
    <location>
        <begin position="64"/>
        <end position="73"/>
    </location>
</feature>
<evidence type="ECO:0000256" key="4">
    <source>
        <dbReference type="ARBA" id="ARBA00022833"/>
    </source>
</evidence>
<evidence type="ECO:0000313" key="12">
    <source>
        <dbReference type="Proteomes" id="UP000029981"/>
    </source>
</evidence>
<protein>
    <recommendedName>
        <fullName evidence="10">C2H2-type domain-containing protein</fullName>
    </recommendedName>
</protein>
<dbReference type="Pfam" id="PF13912">
    <property type="entry name" value="zf-C2H2_6"/>
    <property type="match status" value="1"/>
</dbReference>
<name>A0A0A0LD93_CUCSA</name>
<evidence type="ECO:0000256" key="2">
    <source>
        <dbReference type="ARBA" id="ARBA00022723"/>
    </source>
</evidence>
<dbReference type="PROSITE" id="PS00028">
    <property type="entry name" value="ZINC_FINGER_C2H2_1"/>
    <property type="match status" value="1"/>
</dbReference>
<gene>
    <name evidence="11" type="ORF">Csa_3G426920</name>
</gene>
<dbReference type="GO" id="GO:0005634">
    <property type="term" value="C:nucleus"/>
    <property type="evidence" value="ECO:0007669"/>
    <property type="project" value="UniProtKB-SubCell"/>
</dbReference>
<dbReference type="GO" id="GO:0008270">
    <property type="term" value="F:zinc ion binding"/>
    <property type="evidence" value="ECO:0007669"/>
    <property type="project" value="UniProtKB-KW"/>
</dbReference>
<dbReference type="InterPro" id="IPR013087">
    <property type="entry name" value="Znf_C2H2_type"/>
</dbReference>
<reference evidence="11 12" key="2">
    <citation type="journal article" date="2009" name="PLoS ONE">
        <title>An integrated genetic and cytogenetic map of the cucumber genome.</title>
        <authorList>
            <person name="Ren Y."/>
            <person name="Zhang Z."/>
            <person name="Liu J."/>
            <person name="Staub J.E."/>
            <person name="Han Y."/>
            <person name="Cheng Z."/>
            <person name="Li X."/>
            <person name="Lu J."/>
            <person name="Miao H."/>
            <person name="Kang H."/>
            <person name="Xie B."/>
            <person name="Gu X."/>
            <person name="Wang X."/>
            <person name="Du Y."/>
            <person name="Jin W."/>
            <person name="Huang S."/>
        </authorList>
    </citation>
    <scope>NUCLEOTIDE SEQUENCE [LARGE SCALE GENOMIC DNA]</scope>
    <source>
        <strain evidence="12">cv. 9930</strain>
    </source>
</reference>
<dbReference type="PANTHER" id="PTHR45801">
    <property type="entry name" value="OS07G0101800 PROTEIN"/>
    <property type="match status" value="1"/>
</dbReference>
<dbReference type="PANTHER" id="PTHR45801:SF77">
    <property type="entry name" value="C2H2-TYPE DOMAIN-CONTAINING PROTEIN"/>
    <property type="match status" value="1"/>
</dbReference>
<reference evidence="11 12" key="4">
    <citation type="journal article" date="2011" name="BMC Genomics">
        <title>RNA-Seq improves annotation of protein-coding genes in the cucumber genome.</title>
        <authorList>
            <person name="Li Z."/>
            <person name="Zhang Z."/>
            <person name="Yan P."/>
            <person name="Huang S."/>
            <person name="Fei Z."/>
            <person name="Lin K."/>
        </authorList>
    </citation>
    <scope>NUCLEOTIDE SEQUENCE [LARGE SCALE GENOMIC DNA]</scope>
    <source>
        <strain evidence="12">cv. 9930</strain>
    </source>
</reference>
<keyword evidence="3 8" id="KW-0863">Zinc-finger</keyword>
<accession>A0A0A0LD93</accession>
<dbReference type="Proteomes" id="UP000029981">
    <property type="component" value="Chromosome 3"/>
</dbReference>
<evidence type="ECO:0000259" key="10">
    <source>
        <dbReference type="PROSITE" id="PS50157"/>
    </source>
</evidence>
<evidence type="ECO:0000256" key="7">
    <source>
        <dbReference type="ARBA" id="ARBA00023242"/>
    </source>
</evidence>